<feature type="domain" description="Fe-containing alcohol dehydrogenase-like C-terminal" evidence="6">
    <location>
        <begin position="192"/>
        <end position="386"/>
    </location>
</feature>
<dbReference type="SUPFAM" id="SSF56796">
    <property type="entry name" value="Dehydroquinate synthase-like"/>
    <property type="match status" value="1"/>
</dbReference>
<keyword evidence="3" id="KW-0560">Oxidoreductase</keyword>
<evidence type="ECO:0000313" key="7">
    <source>
        <dbReference type="EMBL" id="UTW01902.1"/>
    </source>
</evidence>
<gene>
    <name evidence="7" type="ORF">KDX31_11055</name>
</gene>
<evidence type="ECO:0000256" key="1">
    <source>
        <dbReference type="ARBA" id="ARBA00001962"/>
    </source>
</evidence>
<comment type="similarity">
    <text evidence="2">Belongs to the iron-containing alcohol dehydrogenase family.</text>
</comment>
<dbReference type="InterPro" id="IPR056798">
    <property type="entry name" value="ADH_Fe_C"/>
</dbReference>
<dbReference type="InterPro" id="IPR018211">
    <property type="entry name" value="ADH_Fe_CS"/>
</dbReference>
<sequence>MSEDIANLRKFVAPEIVFGAGARKTVANFARSFGARKILLVSDPGVQAAGWVAEVAQDLQMAGFEYEIFTAVSPNPRAEEVMQGAAIYTAQGCNLIVAVGGGSPMDCAKGIGIVATHKRHILEFQGVDTIEVAIPPLIFIPTTAGTSADVSQFAIINDQQERMKISIVSKAVVPDVSLIDPETTVTMDPFLTACTGVDALVHAIEAFVSTGSGPLTDMHALDAIKLVNDNLVALVQDPTDLKLREQVMLGSMKAGLAFSNAILGAVHAMSHSLGGFLDLPHGMCNAMLLEHVIGFNFKSAEDKFRVVAETMRIDTRGMTNQMVHKQLQERVIQLKLDVGLVDGLASRGVNLSDIPHLSSKAIQDPCILTNPRKSSKRDVEVVYEEAL</sequence>
<dbReference type="InterPro" id="IPR039697">
    <property type="entry name" value="Alcohol_dehydrogenase_Fe"/>
</dbReference>
<evidence type="ECO:0000256" key="4">
    <source>
        <dbReference type="ARBA" id="ARBA00023027"/>
    </source>
</evidence>
<proteinExistence type="inferred from homology"/>
<reference evidence="7" key="1">
    <citation type="submission" date="2021-04" db="EMBL/GenBank/DDBJ databases">
        <title>Oceanospirillales bacteria with DddD are important DMSP degraders in coastal seawater.</title>
        <authorList>
            <person name="Liu J."/>
        </authorList>
    </citation>
    <scope>NUCLEOTIDE SEQUENCE</scope>
    <source>
        <strain evidence="7">GY6</strain>
    </source>
</reference>
<dbReference type="Proteomes" id="UP001059950">
    <property type="component" value="Chromosome"/>
</dbReference>
<evidence type="ECO:0000259" key="6">
    <source>
        <dbReference type="Pfam" id="PF25137"/>
    </source>
</evidence>
<organism evidence="7 8">
    <name type="scientific">Amphritea atlantica</name>
    <dbReference type="NCBI Taxonomy" id="355243"/>
    <lineage>
        <taxon>Bacteria</taxon>
        <taxon>Pseudomonadati</taxon>
        <taxon>Pseudomonadota</taxon>
        <taxon>Gammaproteobacteria</taxon>
        <taxon>Oceanospirillales</taxon>
        <taxon>Oceanospirillaceae</taxon>
        <taxon>Amphritea</taxon>
    </lineage>
</organism>
<evidence type="ECO:0000256" key="2">
    <source>
        <dbReference type="ARBA" id="ARBA00007358"/>
    </source>
</evidence>
<accession>A0ABY5GPK6</accession>
<dbReference type="CDD" id="cd17814">
    <property type="entry name" value="Fe-ADH-like"/>
    <property type="match status" value="1"/>
</dbReference>
<dbReference type="PROSITE" id="PS00060">
    <property type="entry name" value="ADH_IRON_2"/>
    <property type="match status" value="1"/>
</dbReference>
<dbReference type="Pfam" id="PF25137">
    <property type="entry name" value="ADH_Fe_C"/>
    <property type="match status" value="1"/>
</dbReference>
<dbReference type="PANTHER" id="PTHR11496">
    <property type="entry name" value="ALCOHOL DEHYDROGENASE"/>
    <property type="match status" value="1"/>
</dbReference>
<evidence type="ECO:0000256" key="3">
    <source>
        <dbReference type="ARBA" id="ARBA00023002"/>
    </source>
</evidence>
<name>A0ABY5GPK6_9GAMM</name>
<feature type="domain" description="Alcohol dehydrogenase iron-type/glycerol dehydrogenase GldA" evidence="5">
    <location>
        <begin position="14"/>
        <end position="181"/>
    </location>
</feature>
<protein>
    <submittedName>
        <fullName evidence="7">Iron-containing alcohol dehydrogenase</fullName>
    </submittedName>
</protein>
<dbReference type="Gene3D" id="3.40.50.1970">
    <property type="match status" value="1"/>
</dbReference>
<keyword evidence="8" id="KW-1185">Reference proteome</keyword>
<dbReference type="EMBL" id="CP073344">
    <property type="protein sequence ID" value="UTW01902.1"/>
    <property type="molecule type" value="Genomic_DNA"/>
</dbReference>
<dbReference type="Gene3D" id="1.20.1090.10">
    <property type="entry name" value="Dehydroquinate synthase-like - alpha domain"/>
    <property type="match status" value="1"/>
</dbReference>
<keyword evidence="4" id="KW-0520">NAD</keyword>
<dbReference type="Pfam" id="PF00465">
    <property type="entry name" value="Fe-ADH"/>
    <property type="match status" value="1"/>
</dbReference>
<dbReference type="InterPro" id="IPR001670">
    <property type="entry name" value="ADH_Fe/GldA"/>
</dbReference>
<dbReference type="PANTHER" id="PTHR11496:SF102">
    <property type="entry name" value="ALCOHOL DEHYDROGENASE 4"/>
    <property type="match status" value="1"/>
</dbReference>
<comment type="cofactor">
    <cofactor evidence="1">
        <name>Fe cation</name>
        <dbReference type="ChEBI" id="CHEBI:24875"/>
    </cofactor>
</comment>
<evidence type="ECO:0000313" key="8">
    <source>
        <dbReference type="Proteomes" id="UP001059950"/>
    </source>
</evidence>
<evidence type="ECO:0000259" key="5">
    <source>
        <dbReference type="Pfam" id="PF00465"/>
    </source>
</evidence>
<dbReference type="NCBIfam" id="NF041833">
    <property type="entry name" value="Fe_ADH_ErcA"/>
    <property type="match status" value="1"/>
</dbReference>